<dbReference type="Gene3D" id="3.20.20.70">
    <property type="entry name" value="Aldolase class I"/>
    <property type="match status" value="1"/>
</dbReference>
<evidence type="ECO:0000259" key="8">
    <source>
        <dbReference type="Pfam" id="PF14508"/>
    </source>
</evidence>
<evidence type="ECO:0000313" key="10">
    <source>
        <dbReference type="EMBL" id="MBB4036802.1"/>
    </source>
</evidence>
<evidence type="ECO:0000256" key="6">
    <source>
        <dbReference type="SAM" id="SignalP"/>
    </source>
</evidence>
<keyword evidence="4" id="KW-0106">Calcium</keyword>
<dbReference type="InterPro" id="IPR029483">
    <property type="entry name" value="GH97_C"/>
</dbReference>
<comment type="cofactor">
    <cofactor evidence="1">
        <name>Ca(2+)</name>
        <dbReference type="ChEBI" id="CHEBI:29108"/>
    </cofactor>
</comment>
<dbReference type="AlphaFoldDB" id="A0A840CWF8"/>
<evidence type="ECO:0000259" key="7">
    <source>
        <dbReference type="Pfam" id="PF10566"/>
    </source>
</evidence>
<protein>
    <submittedName>
        <fullName evidence="10">Alpha-glucosidase</fullName>
        <ecNumber evidence="10">3.2.1.20</ecNumber>
    </submittedName>
</protein>
<dbReference type="Pfam" id="PF14508">
    <property type="entry name" value="GH97_N"/>
    <property type="match status" value="1"/>
</dbReference>
<comment type="caution">
    <text evidence="10">The sequence shown here is derived from an EMBL/GenBank/DDBJ whole genome shotgun (WGS) entry which is preliminary data.</text>
</comment>
<dbReference type="Gene3D" id="2.60.40.1180">
    <property type="entry name" value="Golgi alpha-mannosidase II"/>
    <property type="match status" value="1"/>
</dbReference>
<evidence type="ECO:0000259" key="9">
    <source>
        <dbReference type="Pfam" id="PF14509"/>
    </source>
</evidence>
<dbReference type="InterPro" id="IPR019563">
    <property type="entry name" value="GH97_catalytic"/>
</dbReference>
<dbReference type="InterPro" id="IPR013780">
    <property type="entry name" value="Glyco_hydro_b"/>
</dbReference>
<feature type="domain" description="Glycosyl-hydrolase 97 C-terminal oligomerisation" evidence="9">
    <location>
        <begin position="570"/>
        <end position="665"/>
    </location>
</feature>
<dbReference type="InterPro" id="IPR017853">
    <property type="entry name" value="GH"/>
</dbReference>
<keyword evidence="11" id="KW-1185">Reference proteome</keyword>
<dbReference type="PANTHER" id="PTHR35803:SF2">
    <property type="entry name" value="RETAINING ALPHA-GALACTOSIDASE"/>
    <property type="match status" value="1"/>
</dbReference>
<dbReference type="GO" id="GO:0004558">
    <property type="term" value="F:alpha-1,4-glucosidase activity"/>
    <property type="evidence" value="ECO:0007669"/>
    <property type="project" value="UniProtKB-EC"/>
</dbReference>
<dbReference type="RefSeq" id="WP_183307696.1">
    <property type="nucleotide sequence ID" value="NZ_JACIEP010000009.1"/>
</dbReference>
<dbReference type="PANTHER" id="PTHR35803">
    <property type="entry name" value="GLUCAN 1,4-ALPHA-GLUCOSIDASE SUSB-RELATED"/>
    <property type="match status" value="1"/>
</dbReference>
<dbReference type="EMBL" id="JACIEP010000009">
    <property type="protein sequence ID" value="MBB4036802.1"/>
    <property type="molecule type" value="Genomic_DNA"/>
</dbReference>
<dbReference type="InterPro" id="IPR013785">
    <property type="entry name" value="Aldolase_TIM"/>
</dbReference>
<evidence type="ECO:0000256" key="5">
    <source>
        <dbReference type="ARBA" id="ARBA00023295"/>
    </source>
</evidence>
<keyword evidence="6" id="KW-0732">Signal</keyword>
<gene>
    <name evidence="10" type="ORF">GGR21_002715</name>
</gene>
<dbReference type="EC" id="3.2.1.20" evidence="10"/>
<dbReference type="Pfam" id="PF10566">
    <property type="entry name" value="Glyco_hydro_97"/>
    <property type="match status" value="1"/>
</dbReference>
<dbReference type="Proteomes" id="UP000555103">
    <property type="component" value="Unassembled WGS sequence"/>
</dbReference>
<evidence type="ECO:0000256" key="4">
    <source>
        <dbReference type="ARBA" id="ARBA00022837"/>
    </source>
</evidence>
<keyword evidence="5 10" id="KW-0326">Glycosidase</keyword>
<accession>A0A840CWF8</accession>
<organism evidence="10 11">
    <name type="scientific">Dysgonomonas hofstadii</name>
    <dbReference type="NCBI Taxonomy" id="637886"/>
    <lineage>
        <taxon>Bacteria</taxon>
        <taxon>Pseudomonadati</taxon>
        <taxon>Bacteroidota</taxon>
        <taxon>Bacteroidia</taxon>
        <taxon>Bacteroidales</taxon>
        <taxon>Dysgonomonadaceae</taxon>
        <taxon>Dysgonomonas</taxon>
    </lineage>
</organism>
<name>A0A840CWF8_9BACT</name>
<sequence>MKKYRLISLLLLISGFSSAVIAQKQYNLKAPAGILQIDISIGQSDIVYSVSHGKDLMIDKSPVSMTLGDGTTWGVNPKVSKVTERQVDEDINSPIYKKATVRNQFNELTIRFKGDYSIIFRAYNDGVAYRFVSDSNYPFIVQNEQATFNFPSDTKAYIPYARGRKTEKFEDQFFGNFQNTYNNIKLSEWDTQKIAFLPLIVEGANGKKICITESDLLNYPGMFLHNSDKTTSLKGVFAPYPKEVVQGGHNKLQGIINSREEYIAKVEGKTNFPWRAIIISENDAELLNNDMVYKLATPSQIPDASWIKPGKVAWDWWNAWGLYNVDFRAGVNNDTYKYYIDFASQHGIGYVILDEGWSVNGEADLYQVVPEIDLEELIAYAAKRNVDIILWAGYYAFDKDIEGLCKHYAAMGVKGFKVDFMDRDDQSMVDFHHRAARIGAKYKMLMDFHGSYKPTGLQRTYPNVINFEGVFGLEEMKWSDTSVDQVEYDVTVPFIRMVAGPMDYTQGAMRNGIKKNYYPIYSEPISQGTRCRQLAQYVIFESPLNMMCDSPSNYMKEEECTRFIASIPTVWDETKAINGEISRYVTIARRKGNTWYLGSLTNWDNREIVIDLSFLDKGEYEAEIFRDGINADRIASDYKREIIKVSSDQTIKINMAPGGGYIAKISKVK</sequence>
<comment type="subunit">
    <text evidence="2">Monomer.</text>
</comment>
<proteinExistence type="predicted"/>
<evidence type="ECO:0000256" key="2">
    <source>
        <dbReference type="ARBA" id="ARBA00011245"/>
    </source>
</evidence>
<dbReference type="InterPro" id="IPR029486">
    <property type="entry name" value="GH97_N"/>
</dbReference>
<evidence type="ECO:0000256" key="1">
    <source>
        <dbReference type="ARBA" id="ARBA00001913"/>
    </source>
</evidence>
<reference evidence="10 11" key="1">
    <citation type="submission" date="2020-08" db="EMBL/GenBank/DDBJ databases">
        <title>Genomic Encyclopedia of Type Strains, Phase IV (KMG-IV): sequencing the most valuable type-strain genomes for metagenomic binning, comparative biology and taxonomic classification.</title>
        <authorList>
            <person name="Goeker M."/>
        </authorList>
    </citation>
    <scope>NUCLEOTIDE SEQUENCE [LARGE SCALE GENOMIC DNA]</scope>
    <source>
        <strain evidence="10 11">DSM 104969</strain>
    </source>
</reference>
<evidence type="ECO:0000313" key="11">
    <source>
        <dbReference type="Proteomes" id="UP000555103"/>
    </source>
</evidence>
<dbReference type="Gene3D" id="2.70.98.10">
    <property type="match status" value="1"/>
</dbReference>
<dbReference type="Pfam" id="PF14509">
    <property type="entry name" value="GH97_C"/>
    <property type="match status" value="1"/>
</dbReference>
<dbReference type="GO" id="GO:0030246">
    <property type="term" value="F:carbohydrate binding"/>
    <property type="evidence" value="ECO:0007669"/>
    <property type="project" value="InterPro"/>
</dbReference>
<feature type="domain" description="Glycosyl-hydrolase 97 N-terminal" evidence="8">
    <location>
        <begin position="28"/>
        <end position="298"/>
    </location>
</feature>
<dbReference type="InterPro" id="IPR014718">
    <property type="entry name" value="GH-type_carb-bd"/>
</dbReference>
<dbReference type="SUPFAM" id="SSF51445">
    <property type="entry name" value="(Trans)glycosidases"/>
    <property type="match status" value="1"/>
</dbReference>
<feature type="chain" id="PRO_5032741712" evidence="6">
    <location>
        <begin position="20"/>
        <end position="669"/>
    </location>
</feature>
<evidence type="ECO:0000256" key="3">
    <source>
        <dbReference type="ARBA" id="ARBA00022801"/>
    </source>
</evidence>
<keyword evidence="3 10" id="KW-0378">Hydrolase</keyword>
<feature type="domain" description="Glycosyl-hydrolase 97 catalytic" evidence="7">
    <location>
        <begin position="316"/>
        <end position="470"/>
    </location>
</feature>
<dbReference type="InterPro" id="IPR052720">
    <property type="entry name" value="Glycosyl_hydrolase_97"/>
</dbReference>
<feature type="signal peptide" evidence="6">
    <location>
        <begin position="1"/>
        <end position="19"/>
    </location>
</feature>